<dbReference type="OrthoDB" id="10574221at2759"/>
<keyword evidence="3" id="KW-1185">Reference proteome</keyword>
<organism evidence="2 3">
    <name type="scientific">Morchella conica CCBAS932</name>
    <dbReference type="NCBI Taxonomy" id="1392247"/>
    <lineage>
        <taxon>Eukaryota</taxon>
        <taxon>Fungi</taxon>
        <taxon>Dikarya</taxon>
        <taxon>Ascomycota</taxon>
        <taxon>Pezizomycotina</taxon>
        <taxon>Pezizomycetes</taxon>
        <taxon>Pezizales</taxon>
        <taxon>Morchellaceae</taxon>
        <taxon>Morchella</taxon>
    </lineage>
</organism>
<dbReference type="EMBL" id="ML119117">
    <property type="protein sequence ID" value="RPB14632.1"/>
    <property type="molecule type" value="Genomic_DNA"/>
</dbReference>
<protein>
    <submittedName>
        <fullName evidence="2">Uncharacterized protein</fullName>
    </submittedName>
</protein>
<name>A0A3N4KZF2_9PEZI</name>
<sequence length="344" mass="37509">MKSRASGRITENEAALSNLRGTGPAGWGSSQASASEDKIFSIEHDLLRDLHPSPLKGDQDGVHYNPGVNSTDFYPDIDFPPPPHLSHLGHQNLRVNGASFQGQASGLASCAALGAWSGDQLVSNSSHAILAAATSQASAAAVASAFPTPGSFYGSHGIQQNLQGQLYDFGDDSVGYQQPGLVYSYQRAVYPYEDHRFQPGHSFTDFLYSDESIHVLEATPVPEAIPVPKAIPTANPRKKQERKKKEEREVLPVVNVSNNNNNPAPETPEILLCHWSNCNHTKPFSKRHNLLQHRRKVHGEVIPIRRFRFGVPPPDDPTRITQQLGRRRRARAAAAAAVKAAGEE</sequence>
<dbReference type="Proteomes" id="UP000277580">
    <property type="component" value="Unassembled WGS sequence"/>
</dbReference>
<feature type="region of interest" description="Disordered" evidence="1">
    <location>
        <begin position="1"/>
        <end position="34"/>
    </location>
</feature>
<dbReference type="InParanoid" id="A0A3N4KZF2"/>
<reference evidence="2 3" key="1">
    <citation type="journal article" date="2018" name="Nat. Ecol. Evol.">
        <title>Pezizomycetes genomes reveal the molecular basis of ectomycorrhizal truffle lifestyle.</title>
        <authorList>
            <person name="Murat C."/>
            <person name="Payen T."/>
            <person name="Noel B."/>
            <person name="Kuo A."/>
            <person name="Morin E."/>
            <person name="Chen J."/>
            <person name="Kohler A."/>
            <person name="Krizsan K."/>
            <person name="Balestrini R."/>
            <person name="Da Silva C."/>
            <person name="Montanini B."/>
            <person name="Hainaut M."/>
            <person name="Levati E."/>
            <person name="Barry K.W."/>
            <person name="Belfiori B."/>
            <person name="Cichocki N."/>
            <person name="Clum A."/>
            <person name="Dockter R.B."/>
            <person name="Fauchery L."/>
            <person name="Guy J."/>
            <person name="Iotti M."/>
            <person name="Le Tacon F."/>
            <person name="Lindquist E.A."/>
            <person name="Lipzen A."/>
            <person name="Malagnac F."/>
            <person name="Mello A."/>
            <person name="Molinier V."/>
            <person name="Miyauchi S."/>
            <person name="Poulain J."/>
            <person name="Riccioni C."/>
            <person name="Rubini A."/>
            <person name="Sitrit Y."/>
            <person name="Splivallo R."/>
            <person name="Traeger S."/>
            <person name="Wang M."/>
            <person name="Zifcakova L."/>
            <person name="Wipf D."/>
            <person name="Zambonelli A."/>
            <person name="Paolocci F."/>
            <person name="Nowrousian M."/>
            <person name="Ottonello S."/>
            <person name="Baldrian P."/>
            <person name="Spatafora J.W."/>
            <person name="Henrissat B."/>
            <person name="Nagy L.G."/>
            <person name="Aury J.M."/>
            <person name="Wincker P."/>
            <person name="Grigoriev I.V."/>
            <person name="Bonfante P."/>
            <person name="Martin F.M."/>
        </authorList>
    </citation>
    <scope>NUCLEOTIDE SEQUENCE [LARGE SCALE GENOMIC DNA]</scope>
    <source>
        <strain evidence="2 3">CCBAS932</strain>
    </source>
</reference>
<feature type="region of interest" description="Disordered" evidence="1">
    <location>
        <begin position="227"/>
        <end position="247"/>
    </location>
</feature>
<evidence type="ECO:0000256" key="1">
    <source>
        <dbReference type="SAM" id="MobiDB-lite"/>
    </source>
</evidence>
<proteinExistence type="predicted"/>
<dbReference type="AlphaFoldDB" id="A0A3N4KZF2"/>
<accession>A0A3N4KZF2</accession>
<evidence type="ECO:0000313" key="3">
    <source>
        <dbReference type="Proteomes" id="UP000277580"/>
    </source>
</evidence>
<evidence type="ECO:0000313" key="2">
    <source>
        <dbReference type="EMBL" id="RPB14632.1"/>
    </source>
</evidence>
<gene>
    <name evidence="2" type="ORF">P167DRAFT_572362</name>
</gene>